<dbReference type="RefSeq" id="XP_060407347.1">
    <property type="nucleotide sequence ID" value="XM_060564562.1"/>
</dbReference>
<comment type="caution">
    <text evidence="1">The sequence shown here is derived from an EMBL/GenBank/DDBJ whole genome shotgun (WGS) entry which is preliminary data.</text>
</comment>
<sequence>MVLSQSARRQQRPCFIEQRVPSNMAATWPRIISKVSLSLLCYAWSCSSFRRQTHLRHDA</sequence>
<gene>
    <name evidence="1" type="ORF">LY79DRAFT_681396</name>
</gene>
<organism evidence="1 2">
    <name type="scientific">Colletotrichum navitas</name>
    <dbReference type="NCBI Taxonomy" id="681940"/>
    <lineage>
        <taxon>Eukaryota</taxon>
        <taxon>Fungi</taxon>
        <taxon>Dikarya</taxon>
        <taxon>Ascomycota</taxon>
        <taxon>Pezizomycotina</taxon>
        <taxon>Sordariomycetes</taxon>
        <taxon>Hypocreomycetidae</taxon>
        <taxon>Glomerellales</taxon>
        <taxon>Glomerellaceae</taxon>
        <taxon>Colletotrichum</taxon>
        <taxon>Colletotrichum graminicola species complex</taxon>
    </lineage>
</organism>
<dbReference type="Proteomes" id="UP001230504">
    <property type="component" value="Unassembled WGS sequence"/>
</dbReference>
<protein>
    <submittedName>
        <fullName evidence="1">Uncharacterized protein</fullName>
    </submittedName>
</protein>
<reference evidence="1" key="1">
    <citation type="submission" date="2021-06" db="EMBL/GenBank/DDBJ databases">
        <title>Comparative genomics, transcriptomics and evolutionary studies reveal genomic signatures of adaptation to plant cell wall in hemibiotrophic fungi.</title>
        <authorList>
            <consortium name="DOE Joint Genome Institute"/>
            <person name="Baroncelli R."/>
            <person name="Diaz J.F."/>
            <person name="Benocci T."/>
            <person name="Peng M."/>
            <person name="Battaglia E."/>
            <person name="Haridas S."/>
            <person name="Andreopoulos W."/>
            <person name="Labutti K."/>
            <person name="Pangilinan J."/>
            <person name="Floch G.L."/>
            <person name="Makela M.R."/>
            <person name="Henrissat B."/>
            <person name="Grigoriev I.V."/>
            <person name="Crouch J.A."/>
            <person name="De Vries R.P."/>
            <person name="Sukno S.A."/>
            <person name="Thon M.R."/>
        </authorList>
    </citation>
    <scope>NUCLEOTIDE SEQUENCE</scope>
    <source>
        <strain evidence="1">CBS 125086</strain>
    </source>
</reference>
<proteinExistence type="predicted"/>
<name>A0AAD8PJV5_9PEZI</name>
<evidence type="ECO:0000313" key="1">
    <source>
        <dbReference type="EMBL" id="KAK1566131.1"/>
    </source>
</evidence>
<dbReference type="AlphaFoldDB" id="A0AAD8PJV5"/>
<evidence type="ECO:0000313" key="2">
    <source>
        <dbReference type="Proteomes" id="UP001230504"/>
    </source>
</evidence>
<accession>A0AAD8PJV5</accession>
<dbReference type="EMBL" id="JAHLJV010000159">
    <property type="protein sequence ID" value="KAK1566131.1"/>
    <property type="molecule type" value="Genomic_DNA"/>
</dbReference>
<dbReference type="GeneID" id="85448802"/>
<keyword evidence="2" id="KW-1185">Reference proteome</keyword>